<organism evidence="8 9">
    <name type="scientific">Salinibacter ruber</name>
    <dbReference type="NCBI Taxonomy" id="146919"/>
    <lineage>
        <taxon>Bacteria</taxon>
        <taxon>Pseudomonadati</taxon>
        <taxon>Rhodothermota</taxon>
        <taxon>Rhodothermia</taxon>
        <taxon>Rhodothermales</taxon>
        <taxon>Salinibacteraceae</taxon>
        <taxon>Salinibacter</taxon>
    </lineage>
</organism>
<dbReference type="InterPro" id="IPR001451">
    <property type="entry name" value="Hexapep"/>
</dbReference>
<accession>A0A9X2PVW3</accession>
<dbReference type="InterPro" id="IPR050179">
    <property type="entry name" value="Trans_hexapeptide_repeat"/>
</dbReference>
<dbReference type="Proteomes" id="UP001155027">
    <property type="component" value="Unassembled WGS sequence"/>
</dbReference>
<name>A0A9X2PVW3_9BACT</name>
<dbReference type="CDD" id="cd03360">
    <property type="entry name" value="LbH_AT_putative"/>
    <property type="match status" value="1"/>
</dbReference>
<dbReference type="InterPro" id="IPR020019">
    <property type="entry name" value="AcTrfase_PglD-like"/>
</dbReference>
<feature type="domain" description="PglD N-terminal" evidence="7">
    <location>
        <begin position="7"/>
        <end position="87"/>
    </location>
</feature>
<dbReference type="PANTHER" id="PTHR43300">
    <property type="entry name" value="ACETYLTRANSFERASE"/>
    <property type="match status" value="1"/>
</dbReference>
<dbReference type="Gene3D" id="3.40.50.20">
    <property type="match status" value="1"/>
</dbReference>
<evidence type="ECO:0000256" key="4">
    <source>
        <dbReference type="ARBA" id="ARBA00023315"/>
    </source>
</evidence>
<keyword evidence="2" id="KW-0808">Transferase</keyword>
<dbReference type="SUPFAM" id="SSF51161">
    <property type="entry name" value="Trimeric LpxA-like enzymes"/>
    <property type="match status" value="1"/>
</dbReference>
<evidence type="ECO:0000256" key="6">
    <source>
        <dbReference type="PIRSR" id="PIRSR620019-2"/>
    </source>
</evidence>
<dbReference type="GO" id="GO:0016746">
    <property type="term" value="F:acyltransferase activity"/>
    <property type="evidence" value="ECO:0007669"/>
    <property type="project" value="UniProtKB-KW"/>
</dbReference>
<comment type="similarity">
    <text evidence="1">Belongs to the transferase hexapeptide repeat family.</text>
</comment>
<sequence length="212" mass="21788">MPDPTPLLLVGAGGFGREVAALVETLNQQALTWNLRGFVDGDPALRDATVMEIPVRGDVDWLTRQTDLSVSLTIGDGSARRAVADRLTATDLQPATLVHPTVSVHRTVRLGPGTILCQGAAPTVDVQIGPHAVLDQHCTVGHDAVLDAFVSLRPGARISGSAHLEQAVTVGAGAVVLPDVTIGAGTTVGAGAVVTEDLPPDCTAVGRPARPQ</sequence>
<evidence type="ECO:0000256" key="1">
    <source>
        <dbReference type="ARBA" id="ARBA00007274"/>
    </source>
</evidence>
<comment type="caution">
    <text evidence="8">The sequence shown here is derived from an EMBL/GenBank/DDBJ whole genome shotgun (WGS) entry which is preliminary data.</text>
</comment>
<evidence type="ECO:0000313" key="8">
    <source>
        <dbReference type="EMBL" id="MCS3677780.1"/>
    </source>
</evidence>
<evidence type="ECO:0000256" key="2">
    <source>
        <dbReference type="ARBA" id="ARBA00022679"/>
    </source>
</evidence>
<proteinExistence type="inferred from homology"/>
<evidence type="ECO:0000313" key="9">
    <source>
        <dbReference type="Proteomes" id="UP001155027"/>
    </source>
</evidence>
<dbReference type="InterPro" id="IPR018357">
    <property type="entry name" value="Hexapep_transf_CS"/>
</dbReference>
<feature type="binding site" evidence="6">
    <location>
        <position position="75"/>
    </location>
    <ligand>
        <name>substrate</name>
    </ligand>
</feature>
<dbReference type="InterPro" id="IPR011004">
    <property type="entry name" value="Trimer_LpxA-like_sf"/>
</dbReference>
<dbReference type="NCBIfam" id="TIGR03570">
    <property type="entry name" value="NeuD_NnaD"/>
    <property type="match status" value="1"/>
</dbReference>
<evidence type="ECO:0000256" key="3">
    <source>
        <dbReference type="ARBA" id="ARBA00022737"/>
    </source>
</evidence>
<keyword evidence="4" id="KW-0012">Acyltransferase</keyword>
<dbReference type="Pfam" id="PF17836">
    <property type="entry name" value="PglD_N"/>
    <property type="match status" value="1"/>
</dbReference>
<dbReference type="AlphaFoldDB" id="A0A9X2PVW3"/>
<dbReference type="Gene3D" id="2.160.10.10">
    <property type="entry name" value="Hexapeptide repeat proteins"/>
    <property type="match status" value="1"/>
</dbReference>
<evidence type="ECO:0000256" key="5">
    <source>
        <dbReference type="PIRSR" id="PIRSR620019-1"/>
    </source>
</evidence>
<gene>
    <name evidence="8" type="ORF">GGP71_001708</name>
</gene>
<protein>
    <submittedName>
        <fullName evidence="8">Sugar O-acyltransferase (Sialic acid O-acetyltransferase NeuD family)</fullName>
    </submittedName>
</protein>
<dbReference type="PANTHER" id="PTHR43300:SF7">
    <property type="entry name" value="UDP-N-ACETYLBACILLOSAMINE N-ACETYLTRANSFERASE"/>
    <property type="match status" value="1"/>
</dbReference>
<evidence type="ECO:0000259" key="7">
    <source>
        <dbReference type="Pfam" id="PF17836"/>
    </source>
</evidence>
<feature type="active site" description="Proton acceptor" evidence="5">
    <location>
        <position position="142"/>
    </location>
</feature>
<dbReference type="RefSeq" id="WP_259080185.1">
    <property type="nucleotide sequence ID" value="NZ_JANUAU010000005.1"/>
</dbReference>
<keyword evidence="3" id="KW-0677">Repeat</keyword>
<dbReference type="InterPro" id="IPR041561">
    <property type="entry name" value="PglD_N"/>
</dbReference>
<dbReference type="EMBL" id="JANUAU010000005">
    <property type="protein sequence ID" value="MCS3677780.1"/>
    <property type="molecule type" value="Genomic_DNA"/>
</dbReference>
<reference evidence="8" key="1">
    <citation type="submission" date="2022-08" db="EMBL/GenBank/DDBJ databases">
        <title>Genomic Encyclopedia of Type Strains, Phase V (KMG-V): Genome sequencing to study the core and pangenomes of soil and plant-associated prokaryotes.</title>
        <authorList>
            <person name="Whitman W."/>
        </authorList>
    </citation>
    <scope>NUCLEOTIDE SEQUENCE</scope>
    <source>
        <strain evidence="8">0</strain>
    </source>
</reference>
<dbReference type="Pfam" id="PF00132">
    <property type="entry name" value="Hexapep"/>
    <property type="match status" value="1"/>
</dbReference>
<feature type="site" description="Increases basicity of active site His" evidence="5">
    <location>
        <position position="143"/>
    </location>
</feature>
<dbReference type="PROSITE" id="PS00101">
    <property type="entry name" value="HEXAPEP_TRANSFERASES"/>
    <property type="match status" value="1"/>
</dbReference>